<comment type="caution">
    <text evidence="1">The sequence shown here is derived from an EMBL/GenBank/DDBJ whole genome shotgun (WGS) entry which is preliminary data.</text>
</comment>
<dbReference type="Proteomes" id="UP001214521">
    <property type="component" value="Unassembled WGS sequence"/>
</dbReference>
<proteinExistence type="predicted"/>
<evidence type="ECO:0000313" key="1">
    <source>
        <dbReference type="EMBL" id="EKT4439475.1"/>
    </source>
</evidence>
<dbReference type="EMBL" id="ABLOMU010000001">
    <property type="protein sequence ID" value="EKT4439475.1"/>
    <property type="molecule type" value="Genomic_DNA"/>
</dbReference>
<gene>
    <name evidence="1" type="ORF">QEK83_000068</name>
</gene>
<protein>
    <submittedName>
        <fullName evidence="1">Uncharacterized protein</fullName>
    </submittedName>
</protein>
<accession>A0AAI9C705</accession>
<dbReference type="RefSeq" id="WP_182681046.1">
    <property type="nucleotide sequence ID" value="NZ_JAKJRK010000010.1"/>
</dbReference>
<sequence>MDTNKDIEEAFCAAFSHIIVDGDELLEKAQWVARGFCHLSNHAPDGNVTWDALILQRYDCKIGHGKTTPELDVQLLECVFKTARQGYALNLLRRVNNHSVPRGLQQ</sequence>
<reference evidence="1" key="1">
    <citation type="submission" date="2022-07" db="EMBL/GenBank/DDBJ databases">
        <authorList>
            <consortium name="Clinical and Environmental Microbiology Branch: Whole genome sequencing antimicrobial resistance pathogens in the healthcare setting"/>
        </authorList>
    </citation>
    <scope>NUCLEOTIDE SEQUENCE</scope>
    <source>
        <strain evidence="1">Stenotrophomonas_maltophilia_2021CK-00905</strain>
    </source>
</reference>
<dbReference type="AlphaFoldDB" id="A0AAI9C705"/>
<organism evidence="1 2">
    <name type="scientific">Stenotrophomonas maltophilia</name>
    <name type="common">Pseudomonas maltophilia</name>
    <name type="synonym">Xanthomonas maltophilia</name>
    <dbReference type="NCBI Taxonomy" id="40324"/>
    <lineage>
        <taxon>Bacteria</taxon>
        <taxon>Pseudomonadati</taxon>
        <taxon>Pseudomonadota</taxon>
        <taxon>Gammaproteobacteria</taxon>
        <taxon>Lysobacterales</taxon>
        <taxon>Lysobacteraceae</taxon>
        <taxon>Stenotrophomonas</taxon>
        <taxon>Stenotrophomonas maltophilia group</taxon>
    </lineage>
</organism>
<name>A0AAI9C705_STEMA</name>
<evidence type="ECO:0000313" key="2">
    <source>
        <dbReference type="Proteomes" id="UP001214521"/>
    </source>
</evidence>